<dbReference type="EMBL" id="LT608328">
    <property type="protein sequence ID" value="SCM59715.1"/>
    <property type="molecule type" value="Genomic_DNA"/>
</dbReference>
<dbReference type="InterPro" id="IPR001387">
    <property type="entry name" value="Cro/C1-type_HTH"/>
</dbReference>
<dbReference type="Proteomes" id="UP000178485">
    <property type="component" value="Chromosome i"/>
</dbReference>
<feature type="domain" description="HTH cro/C1-type" evidence="1">
    <location>
        <begin position="9"/>
        <end position="62"/>
    </location>
</feature>
<organism evidence="2 3">
    <name type="scientific">Petrimonas mucosa</name>
    <dbReference type="NCBI Taxonomy" id="1642646"/>
    <lineage>
        <taxon>Bacteria</taxon>
        <taxon>Pseudomonadati</taxon>
        <taxon>Bacteroidota</taxon>
        <taxon>Bacteroidia</taxon>
        <taxon>Bacteroidales</taxon>
        <taxon>Dysgonomonadaceae</taxon>
        <taxon>Petrimonas</taxon>
    </lineage>
</organism>
<sequence length="95" mass="11122">MERHIGRKIEKIRQLRGMTQSELGQLLGVTKQAVSKMEKTERCKEEKLRKVAAALGVTPEGLKSFSEESIFYEHEIGRTIERYEKLLDQMKREEK</sequence>
<dbReference type="InterPro" id="IPR010982">
    <property type="entry name" value="Lambda_DNA-bd_dom_sf"/>
</dbReference>
<evidence type="ECO:0000313" key="2">
    <source>
        <dbReference type="EMBL" id="SCM59715.1"/>
    </source>
</evidence>
<dbReference type="STRING" id="1642646.ING2E5A_2920"/>
<name>A0A1G4GB35_9BACT</name>
<evidence type="ECO:0000259" key="1">
    <source>
        <dbReference type="PROSITE" id="PS50943"/>
    </source>
</evidence>
<dbReference type="SUPFAM" id="SSF47413">
    <property type="entry name" value="lambda repressor-like DNA-binding domains"/>
    <property type="match status" value="1"/>
</dbReference>
<dbReference type="Pfam" id="PF01381">
    <property type="entry name" value="HTH_3"/>
    <property type="match status" value="1"/>
</dbReference>
<gene>
    <name evidence="2" type="ORF">ING2E5A_2920</name>
</gene>
<accession>A0A1G4GB35</accession>
<protein>
    <submittedName>
        <fullName evidence="2">Transcriptional regulator</fullName>
    </submittedName>
</protein>
<dbReference type="SMART" id="SM00530">
    <property type="entry name" value="HTH_XRE"/>
    <property type="match status" value="1"/>
</dbReference>
<dbReference type="GO" id="GO:0003677">
    <property type="term" value="F:DNA binding"/>
    <property type="evidence" value="ECO:0007669"/>
    <property type="project" value="InterPro"/>
</dbReference>
<dbReference type="KEGG" id="pmuc:ING2E5A_2920"/>
<evidence type="ECO:0000313" key="3">
    <source>
        <dbReference type="Proteomes" id="UP000178485"/>
    </source>
</evidence>
<dbReference type="AlphaFoldDB" id="A0A1G4GB35"/>
<dbReference type="Gene3D" id="1.10.260.40">
    <property type="entry name" value="lambda repressor-like DNA-binding domains"/>
    <property type="match status" value="1"/>
</dbReference>
<dbReference type="CDD" id="cd00093">
    <property type="entry name" value="HTH_XRE"/>
    <property type="match status" value="1"/>
</dbReference>
<keyword evidence="3" id="KW-1185">Reference proteome</keyword>
<reference evidence="2 3" key="1">
    <citation type="submission" date="2016-08" db="EMBL/GenBank/DDBJ databases">
        <authorList>
            <person name="Seilhamer J.J."/>
        </authorList>
    </citation>
    <scope>NUCLEOTIDE SEQUENCE [LARGE SCALE GENOMIC DNA]</scope>
    <source>
        <strain evidence="2">ING2-E5A</strain>
    </source>
</reference>
<dbReference type="RefSeq" id="WP_071137950.1">
    <property type="nucleotide sequence ID" value="NZ_DUQN01000037.1"/>
</dbReference>
<proteinExistence type="predicted"/>
<dbReference type="PROSITE" id="PS50943">
    <property type="entry name" value="HTH_CROC1"/>
    <property type="match status" value="1"/>
</dbReference>